<gene>
    <name evidence="1" type="ORF">SERLA73DRAFT_182298</name>
</gene>
<dbReference type="HOGENOM" id="CLU_2293408_0_0_1"/>
<name>F8PX74_SERL3</name>
<sequence length="101" mass="11149">MVNVVRLSNKGKKLTVCRSRSDTEMLVSFGAPPENHLAFAASLLVTSPSAMNLYPVCSLTESTNFSRAGTRIVLNSGKTKSAIFWSTTSSKRRHRWARETT</sequence>
<reference evidence="2" key="1">
    <citation type="journal article" date="2011" name="Science">
        <title>The plant cell wall-decomposing machinery underlies the functional diversity of forest fungi.</title>
        <authorList>
            <person name="Eastwood D.C."/>
            <person name="Floudas D."/>
            <person name="Binder M."/>
            <person name="Majcherczyk A."/>
            <person name="Schneider P."/>
            <person name="Aerts A."/>
            <person name="Asiegbu F.O."/>
            <person name="Baker S.E."/>
            <person name="Barry K."/>
            <person name="Bendiksby M."/>
            <person name="Blumentritt M."/>
            <person name="Coutinho P.M."/>
            <person name="Cullen D."/>
            <person name="de Vries R.P."/>
            <person name="Gathman A."/>
            <person name="Goodell B."/>
            <person name="Henrissat B."/>
            <person name="Ihrmark K."/>
            <person name="Kauserud H."/>
            <person name="Kohler A."/>
            <person name="LaButti K."/>
            <person name="Lapidus A."/>
            <person name="Lavin J.L."/>
            <person name="Lee Y.-H."/>
            <person name="Lindquist E."/>
            <person name="Lilly W."/>
            <person name="Lucas S."/>
            <person name="Morin E."/>
            <person name="Murat C."/>
            <person name="Oguiza J.A."/>
            <person name="Park J."/>
            <person name="Pisabarro A.G."/>
            <person name="Riley R."/>
            <person name="Rosling A."/>
            <person name="Salamov A."/>
            <person name="Schmidt O."/>
            <person name="Schmutz J."/>
            <person name="Skrede I."/>
            <person name="Stenlid J."/>
            <person name="Wiebenga A."/>
            <person name="Xie X."/>
            <person name="Kuees U."/>
            <person name="Hibbett D.S."/>
            <person name="Hoffmeister D."/>
            <person name="Hoegberg N."/>
            <person name="Martin F."/>
            <person name="Grigoriev I.V."/>
            <person name="Watkinson S.C."/>
        </authorList>
    </citation>
    <scope>NUCLEOTIDE SEQUENCE [LARGE SCALE GENOMIC DNA]</scope>
    <source>
        <strain evidence="2">strain S7.3</strain>
    </source>
</reference>
<dbReference type="InParanoid" id="F8PX74"/>
<evidence type="ECO:0000313" key="2">
    <source>
        <dbReference type="Proteomes" id="UP000008063"/>
    </source>
</evidence>
<proteinExistence type="predicted"/>
<dbReference type="Proteomes" id="UP000008063">
    <property type="component" value="Unassembled WGS sequence"/>
</dbReference>
<dbReference type="EMBL" id="GL945480">
    <property type="protein sequence ID" value="EGN99349.1"/>
    <property type="molecule type" value="Genomic_DNA"/>
</dbReference>
<accession>F8PX74</accession>
<evidence type="ECO:0000313" key="1">
    <source>
        <dbReference type="EMBL" id="EGN99349.1"/>
    </source>
</evidence>
<dbReference type="AlphaFoldDB" id="F8PX74"/>
<organism evidence="2">
    <name type="scientific">Serpula lacrymans var. lacrymans (strain S7.3)</name>
    <name type="common">Dry rot fungus</name>
    <dbReference type="NCBI Taxonomy" id="936435"/>
    <lineage>
        <taxon>Eukaryota</taxon>
        <taxon>Fungi</taxon>
        <taxon>Dikarya</taxon>
        <taxon>Basidiomycota</taxon>
        <taxon>Agaricomycotina</taxon>
        <taxon>Agaricomycetes</taxon>
        <taxon>Agaricomycetidae</taxon>
        <taxon>Boletales</taxon>
        <taxon>Coniophorineae</taxon>
        <taxon>Serpulaceae</taxon>
        <taxon>Serpula</taxon>
    </lineage>
</organism>
<keyword evidence="2" id="KW-1185">Reference proteome</keyword>
<protein>
    <submittedName>
        <fullName evidence="1">Uncharacterized protein</fullName>
    </submittedName>
</protein>